<dbReference type="SMART" id="SM00448">
    <property type="entry name" value="REC"/>
    <property type="match status" value="1"/>
</dbReference>
<dbReference type="Gene3D" id="3.40.50.2300">
    <property type="match status" value="1"/>
</dbReference>
<dbReference type="SUPFAM" id="SSF46894">
    <property type="entry name" value="C-terminal effector domain of the bipartite response regulators"/>
    <property type="match status" value="1"/>
</dbReference>
<keyword evidence="4" id="KW-0804">Transcription</keyword>
<evidence type="ECO:0000256" key="4">
    <source>
        <dbReference type="ARBA" id="ARBA00023163"/>
    </source>
</evidence>
<sequence length="230" mass="25653">MTETVRILIADDHVIVRSGLSLLLSRCPDFDIVGEASDGREAVQKALQLRPDVVIMDLSMPPGKDGISATVEMKRELPDTHVLILTMHDDEEYLFRVLKAGASGFIVKNALDSELITAVRAVNSGQVYLYPTAAKQLVEDFLQHGDEEKVPDVYRVLSEREREILTLIAKGYSNKEIAELLVISVKTVESHKAHIMEKLGLSTRPQLVHYAIKKGLLDLDFEDHLVSPEI</sequence>
<reference evidence="8 9" key="1">
    <citation type="journal article" date="2015" name="Int. J. Syst. Evol. Microbiol.">
        <title>Novibacillus thermophilus gen. nov., sp. nov., a Gram-staining-negative and moderately thermophilic member of the family Thermoactinomycetaceae.</title>
        <authorList>
            <person name="Yang G."/>
            <person name="Chen J."/>
            <person name="Zhou S."/>
        </authorList>
    </citation>
    <scope>NUCLEOTIDE SEQUENCE [LARGE SCALE GENOMIC DNA]</scope>
    <source>
        <strain evidence="8 9">SG-1</strain>
    </source>
</reference>
<dbReference type="EMBL" id="CP019699">
    <property type="protein sequence ID" value="AQS56704.1"/>
    <property type="molecule type" value="Genomic_DNA"/>
</dbReference>
<dbReference type="SUPFAM" id="SSF52172">
    <property type="entry name" value="CheY-like"/>
    <property type="match status" value="1"/>
</dbReference>
<dbReference type="STRING" id="1471761.B0W44_14025"/>
<dbReference type="OrthoDB" id="9780153at2"/>
<dbReference type="Pfam" id="PF00072">
    <property type="entry name" value="Response_reg"/>
    <property type="match status" value="1"/>
</dbReference>
<dbReference type="PANTHER" id="PTHR43214:SF37">
    <property type="entry name" value="TRANSCRIPTIONAL REGULATORY PROTEIN YDFI"/>
    <property type="match status" value="1"/>
</dbReference>
<evidence type="ECO:0000313" key="9">
    <source>
        <dbReference type="Proteomes" id="UP000188603"/>
    </source>
</evidence>
<dbReference type="PROSITE" id="PS50043">
    <property type="entry name" value="HTH_LUXR_2"/>
    <property type="match status" value="1"/>
</dbReference>
<dbReference type="KEGG" id="ntr:B0W44_14025"/>
<gene>
    <name evidence="8" type="ORF">B0W44_14025</name>
</gene>
<keyword evidence="1 5" id="KW-0597">Phosphoprotein</keyword>
<accession>A0A1U9K9J6</accession>
<dbReference type="InterPro" id="IPR000792">
    <property type="entry name" value="Tscrpt_reg_LuxR_C"/>
</dbReference>
<dbReference type="GO" id="GO:0000160">
    <property type="term" value="P:phosphorelay signal transduction system"/>
    <property type="evidence" value="ECO:0007669"/>
    <property type="project" value="InterPro"/>
</dbReference>
<feature type="modified residue" description="4-aspartylphosphate" evidence="5">
    <location>
        <position position="57"/>
    </location>
</feature>
<keyword evidence="2" id="KW-0805">Transcription regulation</keyword>
<evidence type="ECO:0000313" key="8">
    <source>
        <dbReference type="EMBL" id="AQS56704.1"/>
    </source>
</evidence>
<proteinExistence type="predicted"/>
<dbReference type="GO" id="GO:0003677">
    <property type="term" value="F:DNA binding"/>
    <property type="evidence" value="ECO:0007669"/>
    <property type="project" value="UniProtKB-KW"/>
</dbReference>
<dbReference type="AlphaFoldDB" id="A0A1U9K9J6"/>
<dbReference type="PANTHER" id="PTHR43214">
    <property type="entry name" value="TWO-COMPONENT RESPONSE REGULATOR"/>
    <property type="match status" value="1"/>
</dbReference>
<evidence type="ECO:0000256" key="1">
    <source>
        <dbReference type="ARBA" id="ARBA00022553"/>
    </source>
</evidence>
<keyword evidence="9" id="KW-1185">Reference proteome</keyword>
<feature type="domain" description="HTH luxR-type" evidence="6">
    <location>
        <begin position="150"/>
        <end position="215"/>
    </location>
</feature>
<protein>
    <submittedName>
        <fullName evidence="8">DNA-binding response regulator</fullName>
    </submittedName>
</protein>
<dbReference type="CDD" id="cd06170">
    <property type="entry name" value="LuxR_C_like"/>
    <property type="match status" value="1"/>
</dbReference>
<feature type="domain" description="Response regulatory" evidence="7">
    <location>
        <begin position="6"/>
        <end position="123"/>
    </location>
</feature>
<dbReference type="InterPro" id="IPR016032">
    <property type="entry name" value="Sig_transdc_resp-reg_C-effctor"/>
</dbReference>
<evidence type="ECO:0000259" key="7">
    <source>
        <dbReference type="PROSITE" id="PS50110"/>
    </source>
</evidence>
<dbReference type="InterPro" id="IPR058245">
    <property type="entry name" value="NreC/VraR/RcsB-like_REC"/>
</dbReference>
<dbReference type="RefSeq" id="WP_077720567.1">
    <property type="nucleotide sequence ID" value="NZ_CP019699.1"/>
</dbReference>
<organism evidence="8 9">
    <name type="scientific">Novibacillus thermophilus</name>
    <dbReference type="NCBI Taxonomy" id="1471761"/>
    <lineage>
        <taxon>Bacteria</taxon>
        <taxon>Bacillati</taxon>
        <taxon>Bacillota</taxon>
        <taxon>Bacilli</taxon>
        <taxon>Bacillales</taxon>
        <taxon>Thermoactinomycetaceae</taxon>
        <taxon>Novibacillus</taxon>
    </lineage>
</organism>
<dbReference type="SMART" id="SM00421">
    <property type="entry name" value="HTH_LUXR"/>
    <property type="match status" value="1"/>
</dbReference>
<dbReference type="PROSITE" id="PS00622">
    <property type="entry name" value="HTH_LUXR_1"/>
    <property type="match status" value="1"/>
</dbReference>
<name>A0A1U9K9J6_9BACL</name>
<dbReference type="InterPro" id="IPR039420">
    <property type="entry name" value="WalR-like"/>
</dbReference>
<dbReference type="Proteomes" id="UP000188603">
    <property type="component" value="Chromosome"/>
</dbReference>
<dbReference type="CDD" id="cd17535">
    <property type="entry name" value="REC_NarL-like"/>
    <property type="match status" value="1"/>
</dbReference>
<evidence type="ECO:0000259" key="6">
    <source>
        <dbReference type="PROSITE" id="PS50043"/>
    </source>
</evidence>
<dbReference type="Pfam" id="PF00196">
    <property type="entry name" value="GerE"/>
    <property type="match status" value="1"/>
</dbReference>
<evidence type="ECO:0000256" key="2">
    <source>
        <dbReference type="ARBA" id="ARBA00023015"/>
    </source>
</evidence>
<dbReference type="GO" id="GO:0006355">
    <property type="term" value="P:regulation of DNA-templated transcription"/>
    <property type="evidence" value="ECO:0007669"/>
    <property type="project" value="InterPro"/>
</dbReference>
<dbReference type="InterPro" id="IPR001789">
    <property type="entry name" value="Sig_transdc_resp-reg_receiver"/>
</dbReference>
<keyword evidence="3 8" id="KW-0238">DNA-binding</keyword>
<dbReference type="PRINTS" id="PR00038">
    <property type="entry name" value="HTHLUXR"/>
</dbReference>
<dbReference type="PROSITE" id="PS50110">
    <property type="entry name" value="RESPONSE_REGULATORY"/>
    <property type="match status" value="1"/>
</dbReference>
<evidence type="ECO:0000256" key="3">
    <source>
        <dbReference type="ARBA" id="ARBA00023125"/>
    </source>
</evidence>
<evidence type="ECO:0000256" key="5">
    <source>
        <dbReference type="PROSITE-ProRule" id="PRU00169"/>
    </source>
</evidence>
<dbReference type="InterPro" id="IPR011006">
    <property type="entry name" value="CheY-like_superfamily"/>
</dbReference>